<evidence type="ECO:0000313" key="5">
    <source>
        <dbReference type="Proteomes" id="UP000095210"/>
    </source>
</evidence>
<dbReference type="Proteomes" id="UP000095210">
    <property type="component" value="Chromosome"/>
</dbReference>
<evidence type="ECO:0000259" key="3">
    <source>
        <dbReference type="PROSITE" id="PS51186"/>
    </source>
</evidence>
<evidence type="ECO:0000256" key="1">
    <source>
        <dbReference type="ARBA" id="ARBA00022679"/>
    </source>
</evidence>
<name>A0AAC9MWZ4_9PSEU</name>
<dbReference type="RefSeq" id="WP_069853264.1">
    <property type="nucleotide sequence ID" value="NZ_CP014859.1"/>
</dbReference>
<dbReference type="InterPro" id="IPR000182">
    <property type="entry name" value="GNAT_dom"/>
</dbReference>
<dbReference type="PANTHER" id="PTHR43626">
    <property type="entry name" value="ACYL-COA N-ACYLTRANSFERASE"/>
    <property type="match status" value="1"/>
</dbReference>
<dbReference type="EMBL" id="CP014859">
    <property type="protein sequence ID" value="AOS61679.1"/>
    <property type="molecule type" value="Genomic_DNA"/>
</dbReference>
<sequence>MSVVFRVSPVIDDRALSKLHRRAFDASSVEVVPWSARLERHSVVWVTAEEESNLVGFVNVVGDGGVHAFIVDAVVLPSHQRRGIGGKLIELAVAEARSRGCEWLHVDFEADLAAFYVKRCGFRPTSAGVIRLR</sequence>
<dbReference type="GO" id="GO:0005737">
    <property type="term" value="C:cytoplasm"/>
    <property type="evidence" value="ECO:0007669"/>
    <property type="project" value="TreeGrafter"/>
</dbReference>
<dbReference type="GO" id="GO:0008080">
    <property type="term" value="F:N-acetyltransferase activity"/>
    <property type="evidence" value="ECO:0007669"/>
    <property type="project" value="InterPro"/>
</dbReference>
<dbReference type="Pfam" id="PF00583">
    <property type="entry name" value="Acetyltransf_1"/>
    <property type="match status" value="1"/>
</dbReference>
<organism evidence="4 5">
    <name type="scientific">Actinoalloteichus hymeniacidonis</name>
    <dbReference type="NCBI Taxonomy" id="340345"/>
    <lineage>
        <taxon>Bacteria</taxon>
        <taxon>Bacillati</taxon>
        <taxon>Actinomycetota</taxon>
        <taxon>Actinomycetes</taxon>
        <taxon>Pseudonocardiales</taxon>
        <taxon>Pseudonocardiaceae</taxon>
        <taxon>Actinoalloteichus</taxon>
    </lineage>
</organism>
<dbReference type="CDD" id="cd04301">
    <property type="entry name" value="NAT_SF"/>
    <property type="match status" value="1"/>
</dbReference>
<dbReference type="PANTHER" id="PTHR43626:SF4">
    <property type="entry name" value="GCN5-RELATED N-ACETYLTRANSFERASE 2, CHLOROPLASTIC"/>
    <property type="match status" value="1"/>
</dbReference>
<keyword evidence="5" id="KW-1185">Reference proteome</keyword>
<proteinExistence type="predicted"/>
<keyword evidence="2" id="KW-0012">Acyltransferase</keyword>
<protein>
    <submittedName>
        <fullName evidence="4">Acetyltransferase (GNAT) family protein</fullName>
    </submittedName>
</protein>
<accession>A0AAC9MWZ4</accession>
<dbReference type="PROSITE" id="PS51186">
    <property type="entry name" value="GNAT"/>
    <property type="match status" value="1"/>
</dbReference>
<dbReference type="KEGG" id="ahm:TL08_04245"/>
<feature type="domain" description="N-acetyltransferase" evidence="3">
    <location>
        <begin position="3"/>
        <end position="133"/>
    </location>
</feature>
<dbReference type="AlphaFoldDB" id="A0AAC9MWZ4"/>
<evidence type="ECO:0000313" key="4">
    <source>
        <dbReference type="EMBL" id="AOS61679.1"/>
    </source>
</evidence>
<keyword evidence="1" id="KW-0808">Transferase</keyword>
<dbReference type="Gene3D" id="3.40.630.30">
    <property type="match status" value="1"/>
</dbReference>
<dbReference type="InterPro" id="IPR016181">
    <property type="entry name" value="Acyl_CoA_acyltransferase"/>
</dbReference>
<dbReference type="InterPro" id="IPR045039">
    <property type="entry name" value="NSI-like"/>
</dbReference>
<evidence type="ECO:0000256" key="2">
    <source>
        <dbReference type="ARBA" id="ARBA00023315"/>
    </source>
</evidence>
<reference evidence="5" key="1">
    <citation type="submission" date="2016-03" db="EMBL/GenBank/DDBJ databases">
        <title>Complete genome sequence of the type strain Actinoalloteichus hymeniacidonis DSM 45092.</title>
        <authorList>
            <person name="Schaffert L."/>
            <person name="Albersmeier A."/>
            <person name="Winkler A."/>
            <person name="Kalinowski J."/>
            <person name="Zotchev S."/>
            <person name="Ruckert C."/>
        </authorList>
    </citation>
    <scope>NUCLEOTIDE SEQUENCE [LARGE SCALE GENOMIC DNA]</scope>
    <source>
        <strain evidence="5">HPA177(T) (DSM 45092(T))</strain>
    </source>
</reference>
<gene>
    <name evidence="4" type="ORF">TL08_04245</name>
</gene>
<dbReference type="SUPFAM" id="SSF55729">
    <property type="entry name" value="Acyl-CoA N-acyltransferases (Nat)"/>
    <property type="match status" value="1"/>
</dbReference>